<evidence type="ECO:0000313" key="2">
    <source>
        <dbReference type="Proteomes" id="UP001140949"/>
    </source>
</evidence>
<gene>
    <name evidence="1" type="ORF">M6B38_123060</name>
</gene>
<dbReference type="AlphaFoldDB" id="A0AAX6H2Z3"/>
<dbReference type="EMBL" id="JANAVB010013600">
    <property type="protein sequence ID" value="KAJ6834927.1"/>
    <property type="molecule type" value="Genomic_DNA"/>
</dbReference>
<accession>A0AAX6H2Z3</accession>
<dbReference type="Proteomes" id="UP001140949">
    <property type="component" value="Unassembled WGS sequence"/>
</dbReference>
<organism evidence="1 2">
    <name type="scientific">Iris pallida</name>
    <name type="common">Sweet iris</name>
    <dbReference type="NCBI Taxonomy" id="29817"/>
    <lineage>
        <taxon>Eukaryota</taxon>
        <taxon>Viridiplantae</taxon>
        <taxon>Streptophyta</taxon>
        <taxon>Embryophyta</taxon>
        <taxon>Tracheophyta</taxon>
        <taxon>Spermatophyta</taxon>
        <taxon>Magnoliopsida</taxon>
        <taxon>Liliopsida</taxon>
        <taxon>Asparagales</taxon>
        <taxon>Iridaceae</taxon>
        <taxon>Iridoideae</taxon>
        <taxon>Irideae</taxon>
        <taxon>Iris</taxon>
    </lineage>
</organism>
<comment type="caution">
    <text evidence="1">The sequence shown here is derived from an EMBL/GenBank/DDBJ whole genome shotgun (WGS) entry which is preliminary data.</text>
</comment>
<sequence length="141" mass="16142">MTLEPKSKPHDAIEVTKKSGGIQNDGEVKRALMHHLERSTTPYIQNMDLNICYPMPYYYGEAYASGPISREQASFLLTVVNFINSCAVEQKRLTPDKCIYHVNLLHPLHIPFSGSLYLYVFLWLYLHKQLCIHSISCVALL</sequence>
<reference evidence="1" key="1">
    <citation type="journal article" date="2023" name="GigaByte">
        <title>Genome assembly of the bearded iris, Iris pallida Lam.</title>
        <authorList>
            <person name="Bruccoleri R.E."/>
            <person name="Oakeley E.J."/>
            <person name="Faust A.M.E."/>
            <person name="Altorfer M."/>
            <person name="Dessus-Babus S."/>
            <person name="Burckhardt D."/>
            <person name="Oertli M."/>
            <person name="Naumann U."/>
            <person name="Petersen F."/>
            <person name="Wong J."/>
        </authorList>
    </citation>
    <scope>NUCLEOTIDE SEQUENCE</scope>
    <source>
        <strain evidence="1">GSM-AAB239-AS_SAM_17_03QT</strain>
    </source>
</reference>
<protein>
    <submittedName>
        <fullName evidence="1">Chromatin structure-remodeling complex protein SYD</fullName>
    </submittedName>
</protein>
<evidence type="ECO:0000313" key="1">
    <source>
        <dbReference type="EMBL" id="KAJ6834927.1"/>
    </source>
</evidence>
<name>A0AAX6H2Z3_IRIPA</name>
<proteinExistence type="predicted"/>
<keyword evidence="2" id="KW-1185">Reference proteome</keyword>
<reference evidence="1" key="2">
    <citation type="submission" date="2023-04" db="EMBL/GenBank/DDBJ databases">
        <authorList>
            <person name="Bruccoleri R.E."/>
            <person name="Oakeley E.J."/>
            <person name="Faust A.-M."/>
            <person name="Dessus-Babus S."/>
            <person name="Altorfer M."/>
            <person name="Burckhardt D."/>
            <person name="Oertli M."/>
            <person name="Naumann U."/>
            <person name="Petersen F."/>
            <person name="Wong J."/>
        </authorList>
    </citation>
    <scope>NUCLEOTIDE SEQUENCE</scope>
    <source>
        <strain evidence="1">GSM-AAB239-AS_SAM_17_03QT</strain>
        <tissue evidence="1">Leaf</tissue>
    </source>
</reference>